<evidence type="ECO:0000256" key="2">
    <source>
        <dbReference type="ARBA" id="ARBA00022771"/>
    </source>
</evidence>
<organism evidence="5 6">
    <name type="scientific">Rubus argutus</name>
    <name type="common">Southern blackberry</name>
    <dbReference type="NCBI Taxonomy" id="59490"/>
    <lineage>
        <taxon>Eukaryota</taxon>
        <taxon>Viridiplantae</taxon>
        <taxon>Streptophyta</taxon>
        <taxon>Embryophyta</taxon>
        <taxon>Tracheophyta</taxon>
        <taxon>Spermatophyta</taxon>
        <taxon>Magnoliopsida</taxon>
        <taxon>eudicotyledons</taxon>
        <taxon>Gunneridae</taxon>
        <taxon>Pentapetalae</taxon>
        <taxon>rosids</taxon>
        <taxon>fabids</taxon>
        <taxon>Rosales</taxon>
        <taxon>Rosaceae</taxon>
        <taxon>Rosoideae</taxon>
        <taxon>Rosoideae incertae sedis</taxon>
        <taxon>Rubus</taxon>
    </lineage>
</organism>
<comment type="caution">
    <text evidence="5">The sequence shown here is derived from an EMBL/GenBank/DDBJ whole genome shotgun (WGS) entry which is preliminary data.</text>
</comment>
<protein>
    <recommendedName>
        <fullName evidence="4">Zinc finger PMZ-type domain-containing protein</fullName>
    </recommendedName>
</protein>
<keyword evidence="6" id="KW-1185">Reference proteome</keyword>
<accession>A0AAW1YSF3</accession>
<dbReference type="Pfam" id="PF04434">
    <property type="entry name" value="SWIM"/>
    <property type="match status" value="1"/>
</dbReference>
<dbReference type="AlphaFoldDB" id="A0AAW1YSF3"/>
<dbReference type="EMBL" id="JBEDUW010000001">
    <property type="protein sequence ID" value="KAK9951579.1"/>
    <property type="molecule type" value="Genomic_DNA"/>
</dbReference>
<sequence length="88" mass="10053">MQAVDLARRTYTCRKWDISGLPCEHTISAIYVKDQDPIGFVDSCYNQRKYLEAYDPIIHTIAGEDQWPLVLAPMEPLAYRAPPGRPKS</sequence>
<reference evidence="5 6" key="1">
    <citation type="journal article" date="2023" name="G3 (Bethesda)">
        <title>A chromosome-length genome assembly and annotation of blackberry (Rubus argutus, cv. 'Hillquist').</title>
        <authorList>
            <person name="Bruna T."/>
            <person name="Aryal R."/>
            <person name="Dudchenko O."/>
            <person name="Sargent D.J."/>
            <person name="Mead D."/>
            <person name="Buti M."/>
            <person name="Cavallini A."/>
            <person name="Hytonen T."/>
            <person name="Andres J."/>
            <person name="Pham M."/>
            <person name="Weisz D."/>
            <person name="Mascagni F."/>
            <person name="Usai G."/>
            <person name="Natali L."/>
            <person name="Bassil N."/>
            <person name="Fernandez G.E."/>
            <person name="Lomsadze A."/>
            <person name="Armour M."/>
            <person name="Olukolu B."/>
            <person name="Poorten T."/>
            <person name="Britton C."/>
            <person name="Davik J."/>
            <person name="Ashrafi H."/>
            <person name="Aiden E.L."/>
            <person name="Borodovsky M."/>
            <person name="Worthington M."/>
        </authorList>
    </citation>
    <scope>NUCLEOTIDE SEQUENCE [LARGE SCALE GENOMIC DNA]</scope>
    <source>
        <strain evidence="5">PI 553951</strain>
    </source>
</reference>
<dbReference type="GO" id="GO:0008270">
    <property type="term" value="F:zinc ion binding"/>
    <property type="evidence" value="ECO:0007669"/>
    <property type="project" value="UniProtKB-KW"/>
</dbReference>
<name>A0AAW1YSF3_RUBAR</name>
<gene>
    <name evidence="5" type="ORF">M0R45_007017</name>
</gene>
<dbReference type="InterPro" id="IPR007527">
    <property type="entry name" value="Znf_SWIM"/>
</dbReference>
<evidence type="ECO:0000256" key="3">
    <source>
        <dbReference type="ARBA" id="ARBA00022833"/>
    </source>
</evidence>
<dbReference type="Proteomes" id="UP001457282">
    <property type="component" value="Unassembled WGS sequence"/>
</dbReference>
<dbReference type="SMART" id="SM00575">
    <property type="entry name" value="ZnF_PMZ"/>
    <property type="match status" value="1"/>
</dbReference>
<keyword evidence="1" id="KW-0479">Metal-binding</keyword>
<feature type="domain" description="Zinc finger PMZ-type" evidence="4">
    <location>
        <begin position="9"/>
        <end position="36"/>
    </location>
</feature>
<evidence type="ECO:0000259" key="4">
    <source>
        <dbReference type="SMART" id="SM00575"/>
    </source>
</evidence>
<evidence type="ECO:0000256" key="1">
    <source>
        <dbReference type="ARBA" id="ARBA00022723"/>
    </source>
</evidence>
<evidence type="ECO:0000313" key="5">
    <source>
        <dbReference type="EMBL" id="KAK9951579.1"/>
    </source>
</evidence>
<keyword evidence="2" id="KW-0863">Zinc-finger</keyword>
<evidence type="ECO:0000313" key="6">
    <source>
        <dbReference type="Proteomes" id="UP001457282"/>
    </source>
</evidence>
<keyword evidence="3" id="KW-0862">Zinc</keyword>
<proteinExistence type="predicted"/>
<dbReference type="InterPro" id="IPR006564">
    <property type="entry name" value="Znf_PMZ"/>
</dbReference>